<protein>
    <recommendedName>
        <fullName evidence="3">DUF6534 domain-containing protein</fullName>
    </recommendedName>
</protein>
<keyword evidence="2" id="KW-0472">Membrane</keyword>
<dbReference type="Proteomes" id="UP001063166">
    <property type="component" value="Unassembled WGS sequence"/>
</dbReference>
<feature type="transmembrane region" description="Helical" evidence="2">
    <location>
        <begin position="158"/>
        <end position="184"/>
    </location>
</feature>
<comment type="caution">
    <text evidence="4">The sequence shown here is derived from an EMBL/GenBank/DDBJ whole genome shotgun (WGS) entry which is preliminary data.</text>
</comment>
<accession>A0A9P3PZF6</accession>
<dbReference type="PANTHER" id="PTHR40465">
    <property type="entry name" value="CHROMOSOME 1, WHOLE GENOME SHOTGUN SEQUENCE"/>
    <property type="match status" value="1"/>
</dbReference>
<feature type="region of interest" description="Disordered" evidence="1">
    <location>
        <begin position="281"/>
        <end position="307"/>
    </location>
</feature>
<dbReference type="PANTHER" id="PTHR40465:SF1">
    <property type="entry name" value="DUF6534 DOMAIN-CONTAINING PROTEIN"/>
    <property type="match status" value="1"/>
</dbReference>
<dbReference type="Pfam" id="PF20152">
    <property type="entry name" value="DUF6534"/>
    <property type="match status" value="1"/>
</dbReference>
<evidence type="ECO:0000259" key="3">
    <source>
        <dbReference type="Pfam" id="PF20152"/>
    </source>
</evidence>
<evidence type="ECO:0000313" key="5">
    <source>
        <dbReference type="Proteomes" id="UP001063166"/>
    </source>
</evidence>
<keyword evidence="2" id="KW-0812">Transmembrane</keyword>
<feature type="transmembrane region" description="Helical" evidence="2">
    <location>
        <begin position="12"/>
        <end position="38"/>
    </location>
</feature>
<evidence type="ECO:0000256" key="1">
    <source>
        <dbReference type="SAM" id="MobiDB-lite"/>
    </source>
</evidence>
<feature type="transmembrane region" description="Helical" evidence="2">
    <location>
        <begin position="232"/>
        <end position="253"/>
    </location>
</feature>
<gene>
    <name evidence="4" type="ORF">LshimejAT787_1700610</name>
</gene>
<proteinExistence type="predicted"/>
<feature type="transmembrane region" description="Helical" evidence="2">
    <location>
        <begin position="50"/>
        <end position="74"/>
    </location>
</feature>
<evidence type="ECO:0000256" key="2">
    <source>
        <dbReference type="SAM" id="Phobius"/>
    </source>
</evidence>
<keyword evidence="2" id="KW-1133">Transmembrane helix</keyword>
<feature type="transmembrane region" description="Helical" evidence="2">
    <location>
        <begin position="123"/>
        <end position="146"/>
    </location>
</feature>
<name>A0A9P3PZF6_LYOSH</name>
<feature type="transmembrane region" description="Helical" evidence="2">
    <location>
        <begin position="86"/>
        <end position="111"/>
    </location>
</feature>
<keyword evidence="5" id="KW-1185">Reference proteome</keyword>
<sequence>MPSLQAPTLGNTVGALLLGLVGATFLYGITTLQAYWYYHRFARDSLLHKVSVGLLWALDTFHLALTIHAVYMYIVPGFGNLAGLLHIYWSIKVQVSINVVVVLIVQSLYAYRVWILGGYHRGLLGYFVTAVVAGGFAIGIILAYQLFTVGSYPELDGISWAINASLATSTAIDFVIAGAMCFYLRKSKGTYNASRLNSRISRMMQYMLGSGLFTSACSLSAMFSYILLPDTFVFLAVQFILTKLYVGSFFAMLNARERDDNAQGDIESSLGTPLRVQLHASSVQSPGVPSPQSPNTPSGGVMKTYPW</sequence>
<feature type="domain" description="DUF6534" evidence="3">
    <location>
        <begin position="169"/>
        <end position="257"/>
    </location>
</feature>
<organism evidence="4 5">
    <name type="scientific">Lyophyllum shimeji</name>
    <name type="common">Hon-shimeji</name>
    <name type="synonym">Tricholoma shimeji</name>
    <dbReference type="NCBI Taxonomy" id="47721"/>
    <lineage>
        <taxon>Eukaryota</taxon>
        <taxon>Fungi</taxon>
        <taxon>Dikarya</taxon>
        <taxon>Basidiomycota</taxon>
        <taxon>Agaricomycotina</taxon>
        <taxon>Agaricomycetes</taxon>
        <taxon>Agaricomycetidae</taxon>
        <taxon>Agaricales</taxon>
        <taxon>Tricholomatineae</taxon>
        <taxon>Lyophyllaceae</taxon>
        <taxon>Lyophyllum</taxon>
    </lineage>
</organism>
<dbReference type="OrthoDB" id="2798516at2759"/>
<dbReference type="InterPro" id="IPR045339">
    <property type="entry name" value="DUF6534"/>
</dbReference>
<evidence type="ECO:0000313" key="4">
    <source>
        <dbReference type="EMBL" id="GLB44434.1"/>
    </source>
</evidence>
<dbReference type="EMBL" id="BRPK01000017">
    <property type="protein sequence ID" value="GLB44434.1"/>
    <property type="molecule type" value="Genomic_DNA"/>
</dbReference>
<reference evidence="4" key="1">
    <citation type="submission" date="2022-07" db="EMBL/GenBank/DDBJ databases">
        <title>The genome of Lyophyllum shimeji provides insight into the initial evolution of ectomycorrhizal fungal genome.</title>
        <authorList>
            <person name="Kobayashi Y."/>
            <person name="Shibata T."/>
            <person name="Hirakawa H."/>
            <person name="Shigenobu S."/>
            <person name="Nishiyama T."/>
            <person name="Yamada A."/>
            <person name="Hasebe M."/>
            <person name="Kawaguchi M."/>
        </authorList>
    </citation>
    <scope>NUCLEOTIDE SEQUENCE</scope>
    <source>
        <strain evidence="4">AT787</strain>
    </source>
</reference>
<dbReference type="AlphaFoldDB" id="A0A9P3PZF6"/>
<feature type="transmembrane region" description="Helical" evidence="2">
    <location>
        <begin position="205"/>
        <end position="226"/>
    </location>
</feature>